<dbReference type="AlphaFoldDB" id="A0A6A4IWP7"/>
<evidence type="ECO:0000313" key="1">
    <source>
        <dbReference type="EMBL" id="KAF6199596.1"/>
    </source>
</evidence>
<evidence type="ECO:0000313" key="2">
    <source>
        <dbReference type="Proteomes" id="UP000466442"/>
    </source>
</evidence>
<name>A0A6A4IWP7_APOLU</name>
<organism evidence="1 2">
    <name type="scientific">Apolygus lucorum</name>
    <name type="common">Small green plant bug</name>
    <name type="synonym">Lygocoris lucorum</name>
    <dbReference type="NCBI Taxonomy" id="248454"/>
    <lineage>
        <taxon>Eukaryota</taxon>
        <taxon>Metazoa</taxon>
        <taxon>Ecdysozoa</taxon>
        <taxon>Arthropoda</taxon>
        <taxon>Hexapoda</taxon>
        <taxon>Insecta</taxon>
        <taxon>Pterygota</taxon>
        <taxon>Neoptera</taxon>
        <taxon>Paraneoptera</taxon>
        <taxon>Hemiptera</taxon>
        <taxon>Heteroptera</taxon>
        <taxon>Panheteroptera</taxon>
        <taxon>Cimicomorpha</taxon>
        <taxon>Miridae</taxon>
        <taxon>Mirini</taxon>
        <taxon>Apolygus</taxon>
    </lineage>
</organism>
<reference evidence="1" key="1">
    <citation type="journal article" date="2021" name="Mol. Ecol. Resour.">
        <title>Apolygus lucorum genome provides insights into omnivorousness and mesophyll feeding.</title>
        <authorList>
            <person name="Liu Y."/>
            <person name="Liu H."/>
            <person name="Wang H."/>
            <person name="Huang T."/>
            <person name="Liu B."/>
            <person name="Yang B."/>
            <person name="Yin L."/>
            <person name="Li B."/>
            <person name="Zhang Y."/>
            <person name="Zhang S."/>
            <person name="Jiang F."/>
            <person name="Zhang X."/>
            <person name="Ren Y."/>
            <person name="Wang B."/>
            <person name="Wang S."/>
            <person name="Lu Y."/>
            <person name="Wu K."/>
            <person name="Fan W."/>
            <person name="Wang G."/>
        </authorList>
    </citation>
    <scope>NUCLEOTIDE SEQUENCE</scope>
    <source>
        <strain evidence="1">12Hb</strain>
    </source>
</reference>
<protein>
    <submittedName>
        <fullName evidence="1">Uncharacterized protein</fullName>
    </submittedName>
</protein>
<gene>
    <name evidence="1" type="ORF">GE061_007622</name>
</gene>
<comment type="caution">
    <text evidence="1">The sequence shown here is derived from an EMBL/GenBank/DDBJ whole genome shotgun (WGS) entry which is preliminary data.</text>
</comment>
<sequence>MLAGHALALVFVSSCYFWTPAASGSRNPRALGALVFTIKGFDNCTDNGKGLFKWENIKMKFGKNSKATFSGNLHTGFAIADDDKTVVKMTTYTWQNGGWKMLFKSDTKSVWALLDRLSPGLLKGILKCLNLKEPNLLPGDYFCNEWHMEPFRKALPVSIKTKAYINIDFYQHNQKMGCTKVLLDVS</sequence>
<dbReference type="EMBL" id="WIXP02000015">
    <property type="protein sequence ID" value="KAF6199596.1"/>
    <property type="molecule type" value="Genomic_DNA"/>
</dbReference>
<dbReference type="Proteomes" id="UP000466442">
    <property type="component" value="Unassembled WGS sequence"/>
</dbReference>
<accession>A0A6A4IWP7</accession>
<keyword evidence="2" id="KW-1185">Reference proteome</keyword>
<proteinExistence type="predicted"/>